<evidence type="ECO:0000313" key="1">
    <source>
        <dbReference type="EMBL" id="OMO79543.1"/>
    </source>
</evidence>
<dbReference type="EMBL" id="AWWV01010382">
    <property type="protein sequence ID" value="OMO79543.1"/>
    <property type="molecule type" value="Genomic_DNA"/>
</dbReference>
<gene>
    <name evidence="1" type="ORF">CCACVL1_13599</name>
</gene>
<dbReference type="Gramene" id="OMO79543">
    <property type="protein sequence ID" value="OMO79543"/>
    <property type="gene ID" value="CCACVL1_13599"/>
</dbReference>
<proteinExistence type="predicted"/>
<dbReference type="AlphaFoldDB" id="A0A1R3IAB4"/>
<protein>
    <submittedName>
        <fullName evidence="1">Uncharacterized protein</fullName>
    </submittedName>
</protein>
<reference evidence="1 2" key="1">
    <citation type="submission" date="2013-09" db="EMBL/GenBank/DDBJ databases">
        <title>Corchorus capsularis genome sequencing.</title>
        <authorList>
            <person name="Alam M."/>
            <person name="Haque M.S."/>
            <person name="Islam M.S."/>
            <person name="Emdad E.M."/>
            <person name="Islam M.M."/>
            <person name="Ahmed B."/>
            <person name="Halim A."/>
            <person name="Hossen Q.M.M."/>
            <person name="Hossain M.Z."/>
            <person name="Ahmed R."/>
            <person name="Khan M.M."/>
            <person name="Islam R."/>
            <person name="Rashid M.M."/>
            <person name="Khan S.A."/>
            <person name="Rahman M.S."/>
            <person name="Alam M."/>
        </authorList>
    </citation>
    <scope>NUCLEOTIDE SEQUENCE [LARGE SCALE GENOMIC DNA]</scope>
    <source>
        <strain evidence="2">cv. CVL-1</strain>
        <tissue evidence="1">Whole seedling</tissue>
    </source>
</reference>
<comment type="caution">
    <text evidence="1">The sequence shown here is derived from an EMBL/GenBank/DDBJ whole genome shotgun (WGS) entry which is preliminary data.</text>
</comment>
<organism evidence="1 2">
    <name type="scientific">Corchorus capsularis</name>
    <name type="common">Jute</name>
    <dbReference type="NCBI Taxonomy" id="210143"/>
    <lineage>
        <taxon>Eukaryota</taxon>
        <taxon>Viridiplantae</taxon>
        <taxon>Streptophyta</taxon>
        <taxon>Embryophyta</taxon>
        <taxon>Tracheophyta</taxon>
        <taxon>Spermatophyta</taxon>
        <taxon>Magnoliopsida</taxon>
        <taxon>eudicotyledons</taxon>
        <taxon>Gunneridae</taxon>
        <taxon>Pentapetalae</taxon>
        <taxon>rosids</taxon>
        <taxon>malvids</taxon>
        <taxon>Malvales</taxon>
        <taxon>Malvaceae</taxon>
        <taxon>Grewioideae</taxon>
        <taxon>Apeibeae</taxon>
        <taxon>Corchorus</taxon>
    </lineage>
</organism>
<name>A0A1R3IAB4_COCAP</name>
<keyword evidence="2" id="KW-1185">Reference proteome</keyword>
<sequence>MSLCTIPLTATSPSKSRLTSSITFITLPFQKTNNPTPTT</sequence>
<accession>A0A1R3IAB4</accession>
<dbReference type="Proteomes" id="UP000188268">
    <property type="component" value="Unassembled WGS sequence"/>
</dbReference>
<evidence type="ECO:0000313" key="2">
    <source>
        <dbReference type="Proteomes" id="UP000188268"/>
    </source>
</evidence>